<feature type="transmembrane region" description="Helical" evidence="8">
    <location>
        <begin position="248"/>
        <end position="266"/>
    </location>
</feature>
<evidence type="ECO:0000256" key="1">
    <source>
        <dbReference type="ARBA" id="ARBA00004141"/>
    </source>
</evidence>
<accession>A0A9Q3W787</accession>
<reference evidence="9" key="1">
    <citation type="submission" date="2022-01" db="EMBL/GenBank/DDBJ databases">
        <authorList>
            <person name="Karlyshev A.V."/>
            <person name="Jaspars M."/>
        </authorList>
    </citation>
    <scope>NUCLEOTIDE SEQUENCE</scope>
    <source>
        <strain evidence="9">AGSA3-2</strain>
    </source>
</reference>
<dbReference type="Gene3D" id="1.10.3470.10">
    <property type="entry name" value="ABC transporter involved in vitamin B12 uptake, BtuC"/>
    <property type="match status" value="1"/>
</dbReference>
<dbReference type="Pfam" id="PF00950">
    <property type="entry name" value="ABC-3"/>
    <property type="match status" value="1"/>
</dbReference>
<evidence type="ECO:0000256" key="3">
    <source>
        <dbReference type="ARBA" id="ARBA00022496"/>
    </source>
</evidence>
<evidence type="ECO:0000256" key="4">
    <source>
        <dbReference type="ARBA" id="ARBA00022692"/>
    </source>
</evidence>
<evidence type="ECO:0000313" key="10">
    <source>
        <dbReference type="Proteomes" id="UP001107961"/>
    </source>
</evidence>
<keyword evidence="7" id="KW-0813">Transport</keyword>
<keyword evidence="5 8" id="KW-1133">Transmembrane helix</keyword>
<dbReference type="CDD" id="cd06550">
    <property type="entry name" value="TM_ABC_iron-siderophores_like"/>
    <property type="match status" value="1"/>
</dbReference>
<dbReference type="GO" id="GO:0071281">
    <property type="term" value="P:cellular response to iron ion"/>
    <property type="evidence" value="ECO:0007669"/>
    <property type="project" value="UniProtKB-ARBA"/>
</dbReference>
<comment type="subcellular location">
    <subcellularLocation>
        <location evidence="7">Cell membrane</location>
        <topology evidence="7">Multi-pass membrane protein</topology>
    </subcellularLocation>
    <subcellularLocation>
        <location evidence="1">Membrane</location>
        <topology evidence="1">Multi-pass membrane protein</topology>
    </subcellularLocation>
</comment>
<keyword evidence="10" id="KW-1185">Reference proteome</keyword>
<sequence>MTLIDTLLAPFQFEFMVNALIVAMLVAVPMALLSCFLVLKGWSLMGDAMSHAVFPGVVVSYLIGISYAVGAFIAGMLCAVGTGFLDHHSRVKQDTVMGVVFAGMFGLGLVLYVKIQSEVHLDHILFGDLLGVAGPDLLAAALIALITTGVIGLKWKDLLLHAFDPAQARAVGLKTGWLHYGLLALISMTIVGALQAVGVILAIALLIAPGAIVFLLTRTFGAMLLLSVLVAVFGAFSGVYLSFFIDSAPAPTIVLILSVLFVVAYVRAGRKARHGQSAERIGARTREARRRAAAECCPLIQNRQGF</sequence>
<keyword evidence="3" id="KW-0410">Iron transport</keyword>
<protein>
    <submittedName>
        <fullName evidence="9">Metal ABC transporter permease</fullName>
    </submittedName>
</protein>
<feature type="transmembrane region" description="Helical" evidence="8">
    <location>
        <begin position="182"/>
        <end position="208"/>
    </location>
</feature>
<evidence type="ECO:0000256" key="7">
    <source>
        <dbReference type="RuleBase" id="RU003943"/>
    </source>
</evidence>
<gene>
    <name evidence="9" type="ORF">LZG35_10740</name>
</gene>
<evidence type="ECO:0000256" key="5">
    <source>
        <dbReference type="ARBA" id="ARBA00022989"/>
    </source>
</evidence>
<feature type="transmembrane region" description="Helical" evidence="8">
    <location>
        <begin position="51"/>
        <end position="84"/>
    </location>
</feature>
<dbReference type="GO" id="GO:0055085">
    <property type="term" value="P:transmembrane transport"/>
    <property type="evidence" value="ECO:0007669"/>
    <property type="project" value="InterPro"/>
</dbReference>
<evidence type="ECO:0000313" key="9">
    <source>
        <dbReference type="EMBL" id="MCE7509112.1"/>
    </source>
</evidence>
<keyword evidence="3" id="KW-0408">Iron</keyword>
<dbReference type="InterPro" id="IPR037294">
    <property type="entry name" value="ABC_BtuC-like"/>
</dbReference>
<feature type="transmembrane region" description="Helical" evidence="8">
    <location>
        <begin position="220"/>
        <end position="242"/>
    </location>
</feature>
<keyword evidence="6 8" id="KW-0472">Membrane</keyword>
<evidence type="ECO:0000256" key="8">
    <source>
        <dbReference type="SAM" id="Phobius"/>
    </source>
</evidence>
<dbReference type="PANTHER" id="PTHR30477:SF24">
    <property type="entry name" value="IRON TRANSPORT SYSTEM MEMBRANE PROTEIN HI_0359-RELATED"/>
    <property type="match status" value="1"/>
</dbReference>
<dbReference type="EMBL" id="JAJVKT010000011">
    <property type="protein sequence ID" value="MCE7509112.1"/>
    <property type="molecule type" value="Genomic_DNA"/>
</dbReference>
<dbReference type="GO" id="GO:0010043">
    <property type="term" value="P:response to zinc ion"/>
    <property type="evidence" value="ECO:0007669"/>
    <property type="project" value="TreeGrafter"/>
</dbReference>
<dbReference type="AlphaFoldDB" id="A0A9Q3W787"/>
<comment type="caution">
    <text evidence="9">The sequence shown here is derived from an EMBL/GenBank/DDBJ whole genome shotgun (WGS) entry which is preliminary data.</text>
</comment>
<name>A0A9Q3W787_9GAMM</name>
<comment type="similarity">
    <text evidence="2 7">Belongs to the ABC-3 integral membrane protein family.</text>
</comment>
<feature type="transmembrane region" description="Helical" evidence="8">
    <location>
        <begin position="15"/>
        <end position="39"/>
    </location>
</feature>
<dbReference type="KEGG" id="axe:P40_06410"/>
<organism evidence="9 10">
    <name type="scientific">Alloalcanivorax xenomutans</name>
    <dbReference type="NCBI Taxonomy" id="1094342"/>
    <lineage>
        <taxon>Bacteria</taxon>
        <taxon>Pseudomonadati</taxon>
        <taxon>Pseudomonadota</taxon>
        <taxon>Gammaproteobacteria</taxon>
        <taxon>Oceanospirillales</taxon>
        <taxon>Alcanivoracaceae</taxon>
        <taxon>Alloalcanivorax</taxon>
    </lineage>
</organism>
<evidence type="ECO:0000256" key="6">
    <source>
        <dbReference type="ARBA" id="ARBA00023136"/>
    </source>
</evidence>
<feature type="transmembrane region" description="Helical" evidence="8">
    <location>
        <begin position="125"/>
        <end position="151"/>
    </location>
</feature>
<dbReference type="Proteomes" id="UP001107961">
    <property type="component" value="Unassembled WGS sequence"/>
</dbReference>
<proteinExistence type="inferred from homology"/>
<dbReference type="RefSeq" id="WP_080530643.1">
    <property type="nucleotide sequence ID" value="NZ_CBDDTQ010000001.1"/>
</dbReference>
<dbReference type="InterPro" id="IPR001626">
    <property type="entry name" value="ABC_TroCD"/>
</dbReference>
<dbReference type="GO" id="GO:0006826">
    <property type="term" value="P:iron ion transport"/>
    <property type="evidence" value="ECO:0007669"/>
    <property type="project" value="UniProtKB-KW"/>
</dbReference>
<keyword evidence="4 7" id="KW-0812">Transmembrane</keyword>
<evidence type="ECO:0000256" key="2">
    <source>
        <dbReference type="ARBA" id="ARBA00008034"/>
    </source>
</evidence>
<dbReference type="FunFam" id="1.10.3470.10:FF:000003">
    <property type="entry name" value="Iron ABC transporter permease SitD"/>
    <property type="match status" value="1"/>
</dbReference>
<feature type="transmembrane region" description="Helical" evidence="8">
    <location>
        <begin position="96"/>
        <end position="113"/>
    </location>
</feature>
<dbReference type="SUPFAM" id="SSF81345">
    <property type="entry name" value="ABC transporter involved in vitamin B12 uptake, BtuC"/>
    <property type="match status" value="1"/>
</dbReference>
<keyword evidence="3" id="KW-0406">Ion transport</keyword>
<dbReference type="GO" id="GO:0043190">
    <property type="term" value="C:ATP-binding cassette (ABC) transporter complex"/>
    <property type="evidence" value="ECO:0007669"/>
    <property type="project" value="InterPro"/>
</dbReference>
<dbReference type="PANTHER" id="PTHR30477">
    <property type="entry name" value="ABC-TRANSPORTER METAL-BINDING PROTEIN"/>
    <property type="match status" value="1"/>
</dbReference>